<dbReference type="InterPro" id="IPR005379">
    <property type="entry name" value="FDM1-5/IDN2_XH"/>
</dbReference>
<dbReference type="Proteomes" id="UP000032141">
    <property type="component" value="Unassembled WGS sequence"/>
</dbReference>
<keyword evidence="3" id="KW-1185">Reference proteome</keyword>
<dbReference type="Gramene" id="Bo00940s010.1">
    <property type="protein sequence ID" value="Bo00940s010.1"/>
    <property type="gene ID" value="Bo00940s010"/>
</dbReference>
<dbReference type="GeneID" id="106320490"/>
<evidence type="ECO:0000313" key="3">
    <source>
        <dbReference type="Proteomes" id="UP000032141"/>
    </source>
</evidence>
<evidence type="ECO:0000313" key="2">
    <source>
        <dbReference type="EnsemblPlants" id="Bo00940s010.1"/>
    </source>
</evidence>
<proteinExistence type="predicted"/>
<accession>A0A0D2ZSE4</accession>
<dbReference type="OrthoDB" id="1095291at2759"/>
<dbReference type="HOGENOM" id="CLU_1605065_0_0_1"/>
<sequence>MEGKIFNGGAVGILEELIESAEEEVLLASCRLIKLYPELEHCVGVQTIMGCLPFEKFVEACKDPQDETNEMRAKTLHKFWNRQTASSSTGFPHDVQQLLIVKSNYGDHLYETILKGFREARVALKIGYYVKPWNSEASREASLQEIVDKVRTIAHRRKRNVIRRDD</sequence>
<dbReference type="Pfam" id="PF03469">
    <property type="entry name" value="XH"/>
    <property type="match status" value="1"/>
</dbReference>
<reference evidence="2" key="1">
    <citation type="journal article" date="2014" name="Genome Biol.">
        <title>Transcriptome and methylome profiling reveals relics of genome dominance in the mesopolyploid Brassica oleracea.</title>
        <authorList>
            <person name="Parkin I.A."/>
            <person name="Koh C."/>
            <person name="Tang H."/>
            <person name="Robinson S.J."/>
            <person name="Kagale S."/>
            <person name="Clarke W.E."/>
            <person name="Town C.D."/>
            <person name="Nixon J."/>
            <person name="Krishnakumar V."/>
            <person name="Bidwell S.L."/>
            <person name="Denoeud F."/>
            <person name="Belcram H."/>
            <person name="Links M.G."/>
            <person name="Just J."/>
            <person name="Clarke C."/>
            <person name="Bender T."/>
            <person name="Huebert T."/>
            <person name="Mason A.S."/>
            <person name="Pires J.C."/>
            <person name="Barker G."/>
            <person name="Moore J."/>
            <person name="Walley P.G."/>
            <person name="Manoli S."/>
            <person name="Batley J."/>
            <person name="Edwards D."/>
            <person name="Nelson M.N."/>
            <person name="Wang X."/>
            <person name="Paterson A.H."/>
            <person name="King G."/>
            <person name="Bancroft I."/>
            <person name="Chalhoub B."/>
            <person name="Sharpe A.G."/>
        </authorList>
    </citation>
    <scope>NUCLEOTIDE SEQUENCE [LARGE SCALE GENOMIC DNA]</scope>
    <source>
        <strain evidence="2">cv. TO1000</strain>
    </source>
</reference>
<reference evidence="2" key="2">
    <citation type="submission" date="2015-06" db="UniProtKB">
        <authorList>
            <consortium name="EnsemblPlants"/>
        </authorList>
    </citation>
    <scope>IDENTIFICATION</scope>
</reference>
<dbReference type="AlphaFoldDB" id="A0A0D2ZSE4"/>
<dbReference type="OMA" id="MEGKIFN"/>
<protein>
    <recommendedName>
        <fullName evidence="1">Factor of DNA methylation 1-5/IDN2 domain-containing protein</fullName>
    </recommendedName>
</protein>
<dbReference type="EnsemblPlants" id="Bo00940s010.1">
    <property type="protein sequence ID" value="Bo00940s010.1"/>
    <property type="gene ID" value="Bo00940s010"/>
</dbReference>
<name>A0A0D2ZSE4_BRAOL</name>
<dbReference type="KEGG" id="boe:106320490"/>
<feature type="domain" description="Factor of DNA methylation 1-5/IDN2" evidence="1">
    <location>
        <begin position="49"/>
        <end position="156"/>
    </location>
</feature>
<evidence type="ECO:0000259" key="1">
    <source>
        <dbReference type="Pfam" id="PF03469"/>
    </source>
</evidence>
<organism evidence="2 3">
    <name type="scientific">Brassica oleracea var. oleracea</name>
    <dbReference type="NCBI Taxonomy" id="109376"/>
    <lineage>
        <taxon>Eukaryota</taxon>
        <taxon>Viridiplantae</taxon>
        <taxon>Streptophyta</taxon>
        <taxon>Embryophyta</taxon>
        <taxon>Tracheophyta</taxon>
        <taxon>Spermatophyta</taxon>
        <taxon>Magnoliopsida</taxon>
        <taxon>eudicotyledons</taxon>
        <taxon>Gunneridae</taxon>
        <taxon>Pentapetalae</taxon>
        <taxon>rosids</taxon>
        <taxon>malvids</taxon>
        <taxon>Brassicales</taxon>
        <taxon>Brassicaceae</taxon>
        <taxon>Brassiceae</taxon>
        <taxon>Brassica</taxon>
    </lineage>
</organism>
<dbReference type="RefSeq" id="XP_013614311.1">
    <property type="nucleotide sequence ID" value="XM_013758857.1"/>
</dbReference>